<gene>
    <name evidence="2" type="ORF">BS50DRAFT_570228</name>
</gene>
<protein>
    <submittedName>
        <fullName evidence="2">Uncharacterized protein</fullName>
    </submittedName>
</protein>
<proteinExistence type="predicted"/>
<evidence type="ECO:0000313" key="2">
    <source>
        <dbReference type="EMBL" id="PSN70711.1"/>
    </source>
</evidence>
<evidence type="ECO:0000313" key="3">
    <source>
        <dbReference type="Proteomes" id="UP000240883"/>
    </source>
</evidence>
<name>A0A2T2NZ60_CORCC</name>
<evidence type="ECO:0000256" key="1">
    <source>
        <dbReference type="SAM" id="MobiDB-lite"/>
    </source>
</evidence>
<dbReference type="Proteomes" id="UP000240883">
    <property type="component" value="Unassembled WGS sequence"/>
</dbReference>
<sequence>MWTRHGYMPEIVARLINMIWADSQIPITLLGRITRQKKIPTLTQHHNRMEATFHSTSLYRLMLSNMVFRNNKFLMQYCRRLEVIHCDAMNAVNHFDKTISLANIVKSILGLLNVQSISVTEHFNCARTLEGTKNLSTPMSVCTVHTQDAIVPLGKELQGSGRIISKGTFGPSTQDGTRKSSIADKTQ</sequence>
<accession>A0A2T2NZ60</accession>
<reference evidence="2 3" key="1">
    <citation type="journal article" date="2018" name="Front. Microbiol.">
        <title>Genome-Wide Analysis of Corynespora cassiicola Leaf Fall Disease Putative Effectors.</title>
        <authorList>
            <person name="Lopez D."/>
            <person name="Ribeiro S."/>
            <person name="Label P."/>
            <person name="Fumanal B."/>
            <person name="Venisse J.S."/>
            <person name="Kohler A."/>
            <person name="de Oliveira R.R."/>
            <person name="Labutti K."/>
            <person name="Lipzen A."/>
            <person name="Lail K."/>
            <person name="Bauer D."/>
            <person name="Ohm R.A."/>
            <person name="Barry K.W."/>
            <person name="Spatafora J."/>
            <person name="Grigoriev I.V."/>
            <person name="Martin F.M."/>
            <person name="Pujade-Renaud V."/>
        </authorList>
    </citation>
    <scope>NUCLEOTIDE SEQUENCE [LARGE SCALE GENOMIC DNA]</scope>
    <source>
        <strain evidence="2 3">Philippines</strain>
    </source>
</reference>
<keyword evidence="3" id="KW-1185">Reference proteome</keyword>
<feature type="region of interest" description="Disordered" evidence="1">
    <location>
        <begin position="162"/>
        <end position="187"/>
    </location>
</feature>
<dbReference type="AlphaFoldDB" id="A0A2T2NZ60"/>
<organism evidence="2 3">
    <name type="scientific">Corynespora cassiicola Philippines</name>
    <dbReference type="NCBI Taxonomy" id="1448308"/>
    <lineage>
        <taxon>Eukaryota</taxon>
        <taxon>Fungi</taxon>
        <taxon>Dikarya</taxon>
        <taxon>Ascomycota</taxon>
        <taxon>Pezizomycotina</taxon>
        <taxon>Dothideomycetes</taxon>
        <taxon>Pleosporomycetidae</taxon>
        <taxon>Pleosporales</taxon>
        <taxon>Corynesporascaceae</taxon>
        <taxon>Corynespora</taxon>
    </lineage>
</organism>
<feature type="compositionally biased region" description="Basic and acidic residues" evidence="1">
    <location>
        <begin position="176"/>
        <end position="187"/>
    </location>
</feature>
<dbReference type="EMBL" id="KZ678131">
    <property type="protein sequence ID" value="PSN70711.1"/>
    <property type="molecule type" value="Genomic_DNA"/>
</dbReference>